<dbReference type="InterPro" id="IPR011009">
    <property type="entry name" value="Kinase-like_dom_sf"/>
</dbReference>
<proteinExistence type="predicted"/>
<gene>
    <name evidence="1" type="ORF">QRX50_11540</name>
</gene>
<keyword evidence="2" id="KW-1185">Reference proteome</keyword>
<dbReference type="EMBL" id="CP127294">
    <property type="protein sequence ID" value="WIX81340.1"/>
    <property type="molecule type" value="Genomic_DNA"/>
</dbReference>
<dbReference type="RefSeq" id="WP_285971939.1">
    <property type="nucleotide sequence ID" value="NZ_CP127294.1"/>
</dbReference>
<evidence type="ECO:0000313" key="2">
    <source>
        <dbReference type="Proteomes" id="UP001236014"/>
    </source>
</evidence>
<name>A0A9Y2MU30_9PSEU</name>
<organism evidence="1 2">
    <name type="scientific">Amycolatopsis carbonis</name>
    <dbReference type="NCBI Taxonomy" id="715471"/>
    <lineage>
        <taxon>Bacteria</taxon>
        <taxon>Bacillati</taxon>
        <taxon>Actinomycetota</taxon>
        <taxon>Actinomycetes</taxon>
        <taxon>Pseudonocardiales</taxon>
        <taxon>Pseudonocardiaceae</taxon>
        <taxon>Amycolatopsis</taxon>
    </lineage>
</organism>
<reference evidence="1 2" key="1">
    <citation type="submission" date="2023-06" db="EMBL/GenBank/DDBJ databases">
        <authorList>
            <person name="Oyuntsetseg B."/>
            <person name="Kim S.B."/>
        </authorList>
    </citation>
    <scope>NUCLEOTIDE SEQUENCE [LARGE SCALE GENOMIC DNA]</scope>
    <source>
        <strain evidence="1 2">2-15</strain>
    </source>
</reference>
<dbReference type="AlphaFoldDB" id="A0A9Y2MU30"/>
<sequence length="330" mass="36876">MGDSRLTDHLRVATALALLSDRQLTERLSSAEVVSEGIGGTGVRLDVDGTPVFAKRVPLTELELRHPHSTANLYDLPVFCHYGLGSPAGSAWRELALHVMATGWALGGECEYFPLLHHWRVLPLRADRVPDRPLEADVEYWGGSSAVRRRLEEVEAAESSVVLFCEHFPTTLHAWLPSHLDQTERVEEQLFETAAFLRAEGVLHFDTHFGNFLTDGERLYLTDFGLAFATRFDLSAEERAFAELNLEHDSAYLAMHLTQWLVTEVCGTWDRAARVAAVRRAAAGELPLPDPVASVVARHAKTAVVFTDFYDRLRADREAPFPSLSSTFRR</sequence>
<dbReference type="KEGG" id="acab:QRX50_11540"/>
<dbReference type="SUPFAM" id="SSF56112">
    <property type="entry name" value="Protein kinase-like (PK-like)"/>
    <property type="match status" value="1"/>
</dbReference>
<accession>A0A9Y2MU30</accession>
<evidence type="ECO:0000313" key="1">
    <source>
        <dbReference type="EMBL" id="WIX81340.1"/>
    </source>
</evidence>
<evidence type="ECO:0008006" key="3">
    <source>
        <dbReference type="Google" id="ProtNLM"/>
    </source>
</evidence>
<dbReference type="Gene3D" id="1.10.510.10">
    <property type="entry name" value="Transferase(Phosphotransferase) domain 1"/>
    <property type="match status" value="1"/>
</dbReference>
<dbReference type="Proteomes" id="UP001236014">
    <property type="component" value="Chromosome"/>
</dbReference>
<protein>
    <recommendedName>
        <fullName evidence="3">Protein kinase domain-containing protein</fullName>
    </recommendedName>
</protein>